<keyword evidence="3" id="KW-1185">Reference proteome</keyword>
<dbReference type="STRING" id="1095629.A0A0C9WT71"/>
<proteinExistence type="predicted"/>
<accession>A0A0C9WT71</accession>
<evidence type="ECO:0000313" key="2">
    <source>
        <dbReference type="EMBL" id="KIJ91413.1"/>
    </source>
</evidence>
<feature type="region of interest" description="Disordered" evidence="1">
    <location>
        <begin position="99"/>
        <end position="119"/>
    </location>
</feature>
<dbReference type="OrthoDB" id="3247165at2759"/>
<dbReference type="HOGENOM" id="CLU_029136_0_0_1"/>
<reference evidence="2 3" key="1">
    <citation type="submission" date="2014-04" db="EMBL/GenBank/DDBJ databases">
        <authorList>
            <consortium name="DOE Joint Genome Institute"/>
            <person name="Kuo A."/>
            <person name="Kohler A."/>
            <person name="Nagy L.G."/>
            <person name="Floudas D."/>
            <person name="Copeland A."/>
            <person name="Barry K.W."/>
            <person name="Cichocki N."/>
            <person name="Veneault-Fourrey C."/>
            <person name="LaButti K."/>
            <person name="Lindquist E.A."/>
            <person name="Lipzen A."/>
            <person name="Lundell T."/>
            <person name="Morin E."/>
            <person name="Murat C."/>
            <person name="Sun H."/>
            <person name="Tunlid A."/>
            <person name="Henrissat B."/>
            <person name="Grigoriev I.V."/>
            <person name="Hibbett D.S."/>
            <person name="Martin F."/>
            <person name="Nordberg H.P."/>
            <person name="Cantor M.N."/>
            <person name="Hua S.X."/>
        </authorList>
    </citation>
    <scope>NUCLEOTIDE SEQUENCE [LARGE SCALE GENOMIC DNA]</scope>
    <source>
        <strain evidence="2 3">LaAM-08-1</strain>
    </source>
</reference>
<evidence type="ECO:0000256" key="1">
    <source>
        <dbReference type="SAM" id="MobiDB-lite"/>
    </source>
</evidence>
<dbReference type="EMBL" id="KN839011">
    <property type="protein sequence ID" value="KIJ91413.1"/>
    <property type="molecule type" value="Genomic_DNA"/>
</dbReference>
<dbReference type="AlphaFoldDB" id="A0A0C9WT71"/>
<evidence type="ECO:0000313" key="3">
    <source>
        <dbReference type="Proteomes" id="UP000054477"/>
    </source>
</evidence>
<dbReference type="Proteomes" id="UP000054477">
    <property type="component" value="Unassembled WGS sequence"/>
</dbReference>
<protein>
    <submittedName>
        <fullName evidence="2">Uncharacterized protein</fullName>
    </submittedName>
</protein>
<dbReference type="SUPFAM" id="SSF52540">
    <property type="entry name" value="P-loop containing nucleoside triphosphate hydrolases"/>
    <property type="match status" value="1"/>
</dbReference>
<gene>
    <name evidence="2" type="ORF">K443DRAFT_115054</name>
</gene>
<reference evidence="3" key="2">
    <citation type="submission" date="2015-01" db="EMBL/GenBank/DDBJ databases">
        <title>Evolutionary Origins and Diversification of the Mycorrhizal Mutualists.</title>
        <authorList>
            <consortium name="DOE Joint Genome Institute"/>
            <consortium name="Mycorrhizal Genomics Consortium"/>
            <person name="Kohler A."/>
            <person name="Kuo A."/>
            <person name="Nagy L.G."/>
            <person name="Floudas D."/>
            <person name="Copeland A."/>
            <person name="Barry K.W."/>
            <person name="Cichocki N."/>
            <person name="Veneault-Fourrey C."/>
            <person name="LaButti K."/>
            <person name="Lindquist E.A."/>
            <person name="Lipzen A."/>
            <person name="Lundell T."/>
            <person name="Morin E."/>
            <person name="Murat C."/>
            <person name="Riley R."/>
            <person name="Ohm R."/>
            <person name="Sun H."/>
            <person name="Tunlid A."/>
            <person name="Henrissat B."/>
            <person name="Grigoriev I.V."/>
            <person name="Hibbett D.S."/>
            <person name="Martin F."/>
        </authorList>
    </citation>
    <scope>NUCLEOTIDE SEQUENCE [LARGE SCALE GENOMIC DNA]</scope>
    <source>
        <strain evidence="3">LaAM-08-1</strain>
    </source>
</reference>
<feature type="compositionally biased region" description="Basic residues" evidence="1">
    <location>
        <begin position="104"/>
        <end position="116"/>
    </location>
</feature>
<organism evidence="2 3">
    <name type="scientific">Laccaria amethystina LaAM-08-1</name>
    <dbReference type="NCBI Taxonomy" id="1095629"/>
    <lineage>
        <taxon>Eukaryota</taxon>
        <taxon>Fungi</taxon>
        <taxon>Dikarya</taxon>
        <taxon>Basidiomycota</taxon>
        <taxon>Agaricomycotina</taxon>
        <taxon>Agaricomycetes</taxon>
        <taxon>Agaricomycetidae</taxon>
        <taxon>Agaricales</taxon>
        <taxon>Agaricineae</taxon>
        <taxon>Hydnangiaceae</taxon>
        <taxon>Laccaria</taxon>
    </lineage>
</organism>
<sequence>MRQKTQTSQDASLRKALVNMRYGNCTAEDIKFLRTLQASKKPGRPNIASKDFRNVAIICGRHTQKDQINQMGCERFAKETGQKLTHFYSVDKWGKDADPANKTKWGKSKAASKSKHKSNEIDFDDQHQIWNVRHGSTEHFAGKLSLCLGMPVMIRNNDATELCITKGQEGFVVGWQAKKGPHGKRILDTLFVKLDKPSKTIEIPGLPDNVVPLVKGTKTITCTFPSDLKESIERQQVWVLPNFAMTDYAAQGKTRPYNVVHLNSCHTHMSYYTCLSRSASAAGTIILQGFEPSIITRGCAKYLRQELREQEILDEVTRLRYEGSLPSCVIGYTRNSLIRNFQNWKGTGYVPEKTDAPLRWSESDPMDILPVVTDSAWQVIKRGKDKKAEQPKGASTFVPAKGSVAVKHKLDHDDEIDIKKKSKKILKPKSSIKLGLQWDAVNYSCAYDSLFVILYHIWNIDPLRWTTNFTEINQDYLGALAVGFNKVLQGTLTLENVRDELRHDLHNLDPTKFPMGKTGASVGQLTFEMLKYEKNNAVAEVICSDCGNAYEVDDTLGYVLHASDPIPASTSKRIGSIQKPSTDICGGCSGEMIEHVTYAEVPKIIILEYPYCNTQTSHKVKFVINGEEVLLSLRGIIYHGDNHFTSRVFSPEGKVWFHDGITTKNKCIEDGQLDNKSNNNLRYYEDQELVLAVYSQL</sequence>
<name>A0A0C9WT71_9AGAR</name>
<dbReference type="InterPro" id="IPR027417">
    <property type="entry name" value="P-loop_NTPase"/>
</dbReference>